<dbReference type="EMBL" id="RYZH01000012">
    <property type="protein sequence ID" value="RUL88264.1"/>
    <property type="molecule type" value="Genomic_DNA"/>
</dbReference>
<dbReference type="AlphaFoldDB" id="A0A432MLG6"/>
<proteinExistence type="predicted"/>
<feature type="chain" id="PRO_5019011214" description="DUF1329 domain-containing protein" evidence="1">
    <location>
        <begin position="26"/>
        <end position="235"/>
    </location>
</feature>
<reference evidence="2 3" key="2">
    <citation type="submission" date="2019-01" db="EMBL/GenBank/DDBJ databases">
        <title>Tautonia sociabilis, a novel thermotolerant planctomycete of Isosphaeraceae family, isolated from a 4000 m deep subterranean habitat.</title>
        <authorList>
            <person name="Kovaleva O.L."/>
            <person name="Elcheninov A.G."/>
            <person name="Van Heerden E."/>
            <person name="Toshchakov S.V."/>
            <person name="Novikov A."/>
            <person name="Bonch-Osmolovskaya E.A."/>
            <person name="Kublanov I.V."/>
        </authorList>
    </citation>
    <scope>NUCLEOTIDE SEQUENCE [LARGE SCALE GENOMIC DNA]</scope>
    <source>
        <strain evidence="2 3">GM2012</strain>
    </source>
</reference>
<reference evidence="2 3" key="1">
    <citation type="submission" date="2018-12" db="EMBL/GenBank/DDBJ databases">
        <authorList>
            <person name="Toschakov S.V."/>
        </authorList>
    </citation>
    <scope>NUCLEOTIDE SEQUENCE [LARGE SCALE GENOMIC DNA]</scope>
    <source>
        <strain evidence="2 3">GM2012</strain>
    </source>
</reference>
<keyword evidence="1" id="KW-0732">Signal</keyword>
<evidence type="ECO:0008006" key="4">
    <source>
        <dbReference type="Google" id="ProtNLM"/>
    </source>
</evidence>
<dbReference type="RefSeq" id="WP_126724778.1">
    <property type="nucleotide sequence ID" value="NZ_RYZH01000012.1"/>
</dbReference>
<gene>
    <name evidence="2" type="ORF">TsocGM_07975</name>
</gene>
<comment type="caution">
    <text evidence="2">The sequence shown here is derived from an EMBL/GenBank/DDBJ whole genome shotgun (WGS) entry which is preliminary data.</text>
</comment>
<protein>
    <recommendedName>
        <fullName evidence="4">DUF1329 domain-containing protein</fullName>
    </recommendedName>
</protein>
<organism evidence="2 3">
    <name type="scientific">Tautonia sociabilis</name>
    <dbReference type="NCBI Taxonomy" id="2080755"/>
    <lineage>
        <taxon>Bacteria</taxon>
        <taxon>Pseudomonadati</taxon>
        <taxon>Planctomycetota</taxon>
        <taxon>Planctomycetia</taxon>
        <taxon>Isosphaerales</taxon>
        <taxon>Isosphaeraceae</taxon>
        <taxon>Tautonia</taxon>
    </lineage>
</organism>
<dbReference type="Proteomes" id="UP000280296">
    <property type="component" value="Unassembled WGS sequence"/>
</dbReference>
<dbReference type="OrthoDB" id="264773at2"/>
<sequence>MPLPTPLRRFLLALLATVLPTVAVAQAPHQPRVAPGPVEPDWVAILEGLYHLDMVDDLLNPVESTPDATPGLFRKAGDGPVTYRPLIALGLETVNRGGFYVPGDEPGGAETVELWSYRFKNTGADLERGENLPPPLLPESRVEFDPGDRPFGLWVANDGLDDGGVFTQPAEVRAVNQRLAPQPYKAMIYPYRDPESGELVTNSYLIGWEYSTNDDFQDVVCRVANVELIPAGDDR</sequence>
<evidence type="ECO:0000313" key="2">
    <source>
        <dbReference type="EMBL" id="RUL88264.1"/>
    </source>
</evidence>
<feature type="signal peptide" evidence="1">
    <location>
        <begin position="1"/>
        <end position="25"/>
    </location>
</feature>
<name>A0A432MLG6_9BACT</name>
<keyword evidence="3" id="KW-1185">Reference proteome</keyword>
<accession>A0A432MLG6</accession>
<evidence type="ECO:0000313" key="3">
    <source>
        <dbReference type="Proteomes" id="UP000280296"/>
    </source>
</evidence>
<evidence type="ECO:0000256" key="1">
    <source>
        <dbReference type="SAM" id="SignalP"/>
    </source>
</evidence>